<feature type="region of interest" description="Disordered" evidence="1">
    <location>
        <begin position="20"/>
        <end position="51"/>
    </location>
</feature>
<protein>
    <submittedName>
        <fullName evidence="3">Lytic transglycosylase domain-containing protein</fullName>
    </submittedName>
</protein>
<name>A0A4R0EQV0_9GAMM</name>
<dbReference type="OrthoDB" id="9814088at2"/>
<proteinExistence type="predicted"/>
<dbReference type="InterPro" id="IPR023346">
    <property type="entry name" value="Lysozyme-like_dom_sf"/>
</dbReference>
<feature type="compositionally biased region" description="Polar residues" evidence="1">
    <location>
        <begin position="20"/>
        <end position="32"/>
    </location>
</feature>
<dbReference type="Pfam" id="PF18763">
    <property type="entry name" value="ddrB-ParB"/>
    <property type="match status" value="1"/>
</dbReference>
<comment type="caution">
    <text evidence="3">The sequence shown here is derived from an EMBL/GenBank/DDBJ whole genome shotgun (WGS) entry which is preliminary data.</text>
</comment>
<feature type="domain" description="DdrB-like" evidence="2">
    <location>
        <begin position="541"/>
        <end position="669"/>
    </location>
</feature>
<dbReference type="Gene3D" id="1.10.530.10">
    <property type="match status" value="1"/>
</dbReference>
<evidence type="ECO:0000313" key="4">
    <source>
        <dbReference type="Proteomes" id="UP000291380"/>
    </source>
</evidence>
<reference evidence="3 4" key="1">
    <citation type="submission" date="2019-02" db="EMBL/GenBank/DDBJ databases">
        <title>High diversity of culturable Acinetobacter species in natural soil and water ecosystems.</title>
        <authorList>
            <person name="Radolfova-Krizova L."/>
            <person name="Nemec A."/>
        </authorList>
    </citation>
    <scope>NUCLEOTIDE SEQUENCE [LARGE SCALE GENOMIC DNA]</scope>
    <source>
        <strain evidence="3 4">ANC 4281</strain>
    </source>
</reference>
<dbReference type="EMBL" id="SJOA01000001">
    <property type="protein sequence ID" value="TCB62211.1"/>
    <property type="molecule type" value="Genomic_DNA"/>
</dbReference>
<dbReference type="SUPFAM" id="SSF53955">
    <property type="entry name" value="Lysozyme-like"/>
    <property type="match status" value="1"/>
</dbReference>
<dbReference type="InterPro" id="IPR041398">
    <property type="entry name" value="DdrB_dom"/>
</dbReference>
<evidence type="ECO:0000256" key="1">
    <source>
        <dbReference type="SAM" id="MobiDB-lite"/>
    </source>
</evidence>
<gene>
    <name evidence="3" type="ORF">E0H85_01430</name>
</gene>
<accession>A0A4R0EQV0</accession>
<evidence type="ECO:0000259" key="2">
    <source>
        <dbReference type="Pfam" id="PF18763"/>
    </source>
</evidence>
<feature type="region of interest" description="Disordered" evidence="1">
    <location>
        <begin position="339"/>
        <end position="359"/>
    </location>
</feature>
<dbReference type="Proteomes" id="UP000291380">
    <property type="component" value="Unassembled WGS sequence"/>
</dbReference>
<sequence>MGLAYNALDDDDDSLDAYELSQTIKPNTQSGAPTDPKKLKEAPGFFTGGSTAVQRGAKAGLGKIAVSLMGTEEENRKAAEDDPLQQQLYQAAIQKDGVIKTGTIEQFTERKYKEGKKDTMQYVKDNSPNEGDGMGAQILNSFGDYGTRGVIGGSTAGGAYVVGKSTKDYVYNKLIESGVDEDTAQKASWNDGFVDGLGMAVPVYRGAGVVKNIGLVAAPVALAEAGHAINENMLSDKGYKKQAKEYEFSTENVMTGLIVGSAINRGTAYLDARGKNTAVDQTPEQAQTIAEIKDEVIPAIAKRLDDEYSELGLHSDNIETREKIKQNKNVAEKQVMSGQPINVPHPDVQEPAPKRKLNKSNLNSNGLILAEKAEQVGIDPSDALTIAHLESGANFSASAQNKTSSANGILQVIDSSWERLGGGNRNDMNEQIRVGLLHIKEANSYIAKKIGHAPVAHEQYLGHLLGPGGAVQVLKADPNAKLIDIVRKYDPKNADAIVNNNRMTGLTVGQAISKWEQKWNSVSARYGGNGSERVSTAYDAKGGEYELLTDVEDLSDLIASNEINGTLNSMYPQEFQPRDRSSAALQLQIDGIANNLRTEVLGNSHRVSDGAPIIGPDNIVESGNGRTMAIGKAFETDKANEYRAFVEQYAQEHGIDISGMNRPVMVRRRLSGTDRAEFARVANQPDVAGYSATERARNDVLPDTTLLKFNQDGNINYDQSNDFVKQFIQSIPEAERVNLVTKDNQLSQDGKRRIESAMVQDAYGDSELVARLSENIDDGSKNVLNALLRNAAQLSQLGNLVKQGGRHENTIAKDLALAAQKLSDLKANGQTVPDYLNQGQLLEDGLSDGAKQFLNVFDTNKRSSKAISDSIQSEIDRIEGMGDPRQGSLFGDTPEQITAMQILRDNPDMDIATFIEDPAGNELSATTKASSVLEQLKKETELAEMDIAASQAAITCFLQYGT</sequence>
<dbReference type="AlphaFoldDB" id="A0A4R0EQV0"/>
<evidence type="ECO:0000313" key="3">
    <source>
        <dbReference type="EMBL" id="TCB62211.1"/>
    </source>
</evidence>
<organism evidence="3 4">
    <name type="scientific">Acinetobacter terrae</name>
    <dbReference type="NCBI Taxonomy" id="2731247"/>
    <lineage>
        <taxon>Bacteria</taxon>
        <taxon>Pseudomonadati</taxon>
        <taxon>Pseudomonadota</taxon>
        <taxon>Gammaproteobacteria</taxon>
        <taxon>Moraxellales</taxon>
        <taxon>Moraxellaceae</taxon>
        <taxon>Acinetobacter</taxon>
        <taxon>Acinetobacter Taxon 24</taxon>
    </lineage>
</organism>
<dbReference type="RefSeq" id="WP_131270140.1">
    <property type="nucleotide sequence ID" value="NZ_SJOA01000001.1"/>
</dbReference>